<gene>
    <name evidence="1" type="primary">mftB</name>
    <name evidence="1" type="ORF">GCM10009854_42970</name>
</gene>
<dbReference type="InterPro" id="IPR023850">
    <property type="entry name" value="MftB"/>
</dbReference>
<comment type="caution">
    <text evidence="1">The sequence shown here is derived from an EMBL/GenBank/DDBJ whole genome shotgun (WGS) entry which is preliminary data.</text>
</comment>
<evidence type="ECO:0000313" key="2">
    <source>
        <dbReference type="Proteomes" id="UP001501218"/>
    </source>
</evidence>
<name>A0ABN3GSV6_9PSEU</name>
<evidence type="ECO:0000313" key="1">
    <source>
        <dbReference type="EMBL" id="GAA2359576.1"/>
    </source>
</evidence>
<dbReference type="Proteomes" id="UP001501218">
    <property type="component" value="Unassembled WGS sequence"/>
</dbReference>
<sequence length="98" mass="10970">MRGLLIVAAPVEFDASVGYRLNPQVALRPEPFGALAYHFGNRKLSFLKVPELVELVRELEDHPSVEDALQGFPEQRRPQFRNALASLAASDMIRPQAE</sequence>
<proteinExistence type="predicted"/>
<keyword evidence="2" id="KW-1185">Reference proteome</keyword>
<accession>A0ABN3GSV6</accession>
<dbReference type="Pfam" id="PF26520">
    <property type="entry name" value="MftB_chaperone"/>
    <property type="match status" value="1"/>
</dbReference>
<dbReference type="NCBIfam" id="TIGR03967">
    <property type="entry name" value="mycofact_MftB"/>
    <property type="match status" value="1"/>
</dbReference>
<protein>
    <submittedName>
        <fullName evidence="1">Mycofactocin biosynthesis chaperone MftB</fullName>
    </submittedName>
</protein>
<reference evidence="1 2" key="1">
    <citation type="journal article" date="2019" name="Int. J. Syst. Evol. Microbiol.">
        <title>The Global Catalogue of Microorganisms (GCM) 10K type strain sequencing project: providing services to taxonomists for standard genome sequencing and annotation.</title>
        <authorList>
            <consortium name="The Broad Institute Genomics Platform"/>
            <consortium name="The Broad Institute Genome Sequencing Center for Infectious Disease"/>
            <person name="Wu L."/>
            <person name="Ma J."/>
        </authorList>
    </citation>
    <scope>NUCLEOTIDE SEQUENCE [LARGE SCALE GENOMIC DNA]</scope>
    <source>
        <strain evidence="1 2">JCM 16221</strain>
    </source>
</reference>
<dbReference type="RefSeq" id="WP_344135947.1">
    <property type="nucleotide sequence ID" value="NZ_BAAARA010000021.1"/>
</dbReference>
<dbReference type="EMBL" id="BAAARA010000021">
    <property type="protein sequence ID" value="GAA2359576.1"/>
    <property type="molecule type" value="Genomic_DNA"/>
</dbReference>
<organism evidence="1 2">
    <name type="scientific">Saccharopolyspora halophila</name>
    <dbReference type="NCBI Taxonomy" id="405551"/>
    <lineage>
        <taxon>Bacteria</taxon>
        <taxon>Bacillati</taxon>
        <taxon>Actinomycetota</taxon>
        <taxon>Actinomycetes</taxon>
        <taxon>Pseudonocardiales</taxon>
        <taxon>Pseudonocardiaceae</taxon>
        <taxon>Saccharopolyspora</taxon>
    </lineage>
</organism>